<dbReference type="GO" id="GO:0003712">
    <property type="term" value="F:transcription coregulator activity"/>
    <property type="evidence" value="ECO:0007669"/>
    <property type="project" value="TreeGrafter"/>
</dbReference>
<dbReference type="FunFam" id="2.60.120.780:FF:000001">
    <property type="entry name" value="E3 SUMO-protein ligase PIAS2 isoform X1"/>
    <property type="match status" value="1"/>
</dbReference>
<dbReference type="PROSITE" id="PS50800">
    <property type="entry name" value="SAP"/>
    <property type="match status" value="1"/>
</dbReference>
<dbReference type="GO" id="GO:0061665">
    <property type="term" value="F:SUMO ligase activity"/>
    <property type="evidence" value="ECO:0007669"/>
    <property type="project" value="TreeGrafter"/>
</dbReference>
<evidence type="ECO:0000256" key="8">
    <source>
        <dbReference type="ARBA" id="ARBA00022833"/>
    </source>
</evidence>
<sequence length="630" mass="69738">MDPFWFKIRTKTNGPMTRRKAMAGDDELRSMLMSFRVSELQMLLGYAGGNKTGRKTELQARAIELLKTRSTPVLLKIRELYKSIQQGIANGTVIPDPPSSGSGPYSNNMPLRQPQQSMGSGMLNNPPPTYPDYQQQQMGRSSGYTQMQKQYPMYGYQQANAQHMSQKQAPNPNQYPVHPDVKFKRLPFYDILGELIKPSSLTAHGNQRSQEQSFQFYLTPYQANEIAYNREIIQGQKAEYTVQVQVRFCLLETSCEQMDCFPSNIFVKVNNKTAQLPNFIVPSKQGQEQKRLPKPVNVTPLIKISPVTPNIINVAWTSEYGRGFVIGVYLVRKLNSNQLLQRLKQKGIRHQDYTMGLIKEKFNENSDCEIATTSLRASLMCPLGKLRMTHPCRASTCTHLQCFDALLFLQMNERKPTWICPVCDKPCLYDNLVIDGYFQEVLNSPRMPGSSNDIQLLPDGSWSVPTAKKEPTHKATTQARVEPIVETLIDDIEIVPIPKEEVTMVEEKKEKDAASSASASGTAGASAAADAAAAEKKKAEVIDLTFSDSEDEDASKKSTWPAANSTARIGSDSGSCVSTPGPSSVTSSGYQSPNVIPTIDIIDDSPSPSPTPASPAASMPPPEPSSCLFK</sequence>
<dbReference type="GO" id="GO:0000785">
    <property type="term" value="C:chromatin"/>
    <property type="evidence" value="ECO:0007669"/>
    <property type="project" value="TreeGrafter"/>
</dbReference>
<reference evidence="15" key="1">
    <citation type="submission" date="2021-12" db="EMBL/GenBank/DDBJ databases">
        <authorList>
            <person name="King R."/>
        </authorList>
    </citation>
    <scope>NUCLEOTIDE SEQUENCE</scope>
</reference>
<dbReference type="InterPro" id="IPR004181">
    <property type="entry name" value="Znf_MIZ"/>
</dbReference>
<dbReference type="SUPFAM" id="SSF68906">
    <property type="entry name" value="SAP domain"/>
    <property type="match status" value="1"/>
</dbReference>
<dbReference type="Pfam" id="PF14324">
    <property type="entry name" value="PINIT"/>
    <property type="match status" value="1"/>
</dbReference>
<dbReference type="AlphaFoldDB" id="A0A9P0AG79"/>
<dbReference type="PROSITE" id="PS51466">
    <property type="entry name" value="PINIT"/>
    <property type="match status" value="1"/>
</dbReference>
<dbReference type="InterPro" id="IPR038654">
    <property type="entry name" value="PINIT_sf"/>
</dbReference>
<keyword evidence="4" id="KW-0808">Transferase</keyword>
<evidence type="ECO:0000313" key="16">
    <source>
        <dbReference type="Proteomes" id="UP001152759"/>
    </source>
</evidence>
<dbReference type="GO" id="GO:0005634">
    <property type="term" value="C:nucleus"/>
    <property type="evidence" value="ECO:0007669"/>
    <property type="project" value="UniProtKB-SubCell"/>
</dbReference>
<name>A0A9P0AG79_BEMTA</name>
<dbReference type="SMART" id="SM00513">
    <property type="entry name" value="SAP"/>
    <property type="match status" value="1"/>
</dbReference>
<comment type="pathway">
    <text evidence="2">Protein modification; protein sumoylation.</text>
</comment>
<dbReference type="GO" id="GO:0008270">
    <property type="term" value="F:zinc ion binding"/>
    <property type="evidence" value="ECO:0007669"/>
    <property type="project" value="UniProtKB-KW"/>
</dbReference>
<evidence type="ECO:0000256" key="10">
    <source>
        <dbReference type="PROSITE-ProRule" id="PRU00452"/>
    </source>
</evidence>
<comment type="similarity">
    <text evidence="3">Belongs to the PIAS family.</text>
</comment>
<accession>A0A9P0AG79</accession>
<dbReference type="FunFam" id="1.10.720.30:FF:000001">
    <property type="entry name" value="E3 SUMO-protein ligase PIAS2 isoform 1"/>
    <property type="match status" value="1"/>
</dbReference>
<evidence type="ECO:0000256" key="1">
    <source>
        <dbReference type="ARBA" id="ARBA00004123"/>
    </source>
</evidence>
<dbReference type="InterPro" id="IPR023321">
    <property type="entry name" value="PINIT"/>
</dbReference>
<dbReference type="Proteomes" id="UP001152759">
    <property type="component" value="Chromosome 6"/>
</dbReference>
<dbReference type="InterPro" id="IPR036361">
    <property type="entry name" value="SAP_dom_sf"/>
</dbReference>
<feature type="domain" description="PINIT" evidence="14">
    <location>
        <begin position="169"/>
        <end position="334"/>
    </location>
</feature>
<feature type="region of interest" description="Disordered" evidence="11">
    <location>
        <begin position="548"/>
        <end position="630"/>
    </location>
</feature>
<evidence type="ECO:0000256" key="5">
    <source>
        <dbReference type="ARBA" id="ARBA00022723"/>
    </source>
</evidence>
<feature type="compositionally biased region" description="Pro residues" evidence="11">
    <location>
        <begin position="607"/>
        <end position="624"/>
    </location>
</feature>
<keyword evidence="6 10" id="KW-0863">Zinc-finger</keyword>
<evidence type="ECO:0000256" key="6">
    <source>
        <dbReference type="ARBA" id="ARBA00022771"/>
    </source>
</evidence>
<feature type="domain" description="SP-RING-type" evidence="13">
    <location>
        <begin position="366"/>
        <end position="447"/>
    </location>
</feature>
<dbReference type="GO" id="GO:0006357">
    <property type="term" value="P:regulation of transcription by RNA polymerase II"/>
    <property type="evidence" value="ECO:0007669"/>
    <property type="project" value="TreeGrafter"/>
</dbReference>
<feature type="compositionally biased region" description="Low complexity" evidence="11">
    <location>
        <begin position="573"/>
        <end position="588"/>
    </location>
</feature>
<dbReference type="Gene3D" id="3.30.40.10">
    <property type="entry name" value="Zinc/RING finger domain, C3HC4 (zinc finger)"/>
    <property type="match status" value="1"/>
</dbReference>
<evidence type="ECO:0000259" key="12">
    <source>
        <dbReference type="PROSITE" id="PS50800"/>
    </source>
</evidence>
<dbReference type="Gene3D" id="1.10.720.30">
    <property type="entry name" value="SAP domain"/>
    <property type="match status" value="1"/>
</dbReference>
<evidence type="ECO:0000259" key="13">
    <source>
        <dbReference type="PROSITE" id="PS51044"/>
    </source>
</evidence>
<evidence type="ECO:0000256" key="9">
    <source>
        <dbReference type="ARBA" id="ARBA00023242"/>
    </source>
</evidence>
<keyword evidence="5" id="KW-0479">Metal-binding</keyword>
<dbReference type="Pfam" id="PF02891">
    <property type="entry name" value="zf-MIZ"/>
    <property type="match status" value="1"/>
</dbReference>
<dbReference type="InterPro" id="IPR003034">
    <property type="entry name" value="SAP_dom"/>
</dbReference>
<keyword evidence="9" id="KW-0539">Nucleus</keyword>
<feature type="domain" description="SAP" evidence="12">
    <location>
        <begin position="32"/>
        <end position="66"/>
    </location>
</feature>
<evidence type="ECO:0000256" key="11">
    <source>
        <dbReference type="SAM" id="MobiDB-lite"/>
    </source>
</evidence>
<dbReference type="KEGG" id="btab:109036968"/>
<evidence type="ECO:0000256" key="3">
    <source>
        <dbReference type="ARBA" id="ARBA00005383"/>
    </source>
</evidence>
<dbReference type="FunFam" id="3.30.40.10:FF:000247">
    <property type="entry name" value="Uncharacterized protein, isoform B"/>
    <property type="match status" value="1"/>
</dbReference>
<keyword evidence="8" id="KW-0862">Zinc</keyword>
<evidence type="ECO:0000313" key="15">
    <source>
        <dbReference type="EMBL" id="CAH0392180.1"/>
    </source>
</evidence>
<evidence type="ECO:0000256" key="2">
    <source>
        <dbReference type="ARBA" id="ARBA00004718"/>
    </source>
</evidence>
<keyword evidence="7" id="KW-0833">Ubl conjugation pathway</keyword>
<dbReference type="InterPro" id="IPR013083">
    <property type="entry name" value="Znf_RING/FYVE/PHD"/>
</dbReference>
<evidence type="ECO:0008006" key="17">
    <source>
        <dbReference type="Google" id="ProtNLM"/>
    </source>
</evidence>
<proteinExistence type="inferred from homology"/>
<evidence type="ECO:0000256" key="7">
    <source>
        <dbReference type="ARBA" id="ARBA00022786"/>
    </source>
</evidence>
<evidence type="ECO:0000259" key="14">
    <source>
        <dbReference type="PROSITE" id="PS51466"/>
    </source>
</evidence>
<gene>
    <name evidence="15" type="ORF">BEMITA_LOCUS10726</name>
</gene>
<dbReference type="EMBL" id="OU963867">
    <property type="protein sequence ID" value="CAH0392180.1"/>
    <property type="molecule type" value="Genomic_DNA"/>
</dbReference>
<organism evidence="15 16">
    <name type="scientific">Bemisia tabaci</name>
    <name type="common">Sweetpotato whitefly</name>
    <name type="synonym">Aleurodes tabaci</name>
    <dbReference type="NCBI Taxonomy" id="7038"/>
    <lineage>
        <taxon>Eukaryota</taxon>
        <taxon>Metazoa</taxon>
        <taxon>Ecdysozoa</taxon>
        <taxon>Arthropoda</taxon>
        <taxon>Hexapoda</taxon>
        <taxon>Insecta</taxon>
        <taxon>Pterygota</taxon>
        <taxon>Neoptera</taxon>
        <taxon>Paraneoptera</taxon>
        <taxon>Hemiptera</taxon>
        <taxon>Sternorrhyncha</taxon>
        <taxon>Aleyrodoidea</taxon>
        <taxon>Aleyrodidae</taxon>
        <taxon>Aleyrodinae</taxon>
        <taxon>Bemisia</taxon>
    </lineage>
</organism>
<dbReference type="PROSITE" id="PS51044">
    <property type="entry name" value="ZF_SP_RING"/>
    <property type="match status" value="1"/>
</dbReference>
<dbReference type="GO" id="GO:0016925">
    <property type="term" value="P:protein sumoylation"/>
    <property type="evidence" value="ECO:0007669"/>
    <property type="project" value="TreeGrafter"/>
</dbReference>
<dbReference type="PANTHER" id="PTHR10782">
    <property type="entry name" value="ZINC FINGER MIZ DOMAIN-CONTAINING PROTEIN"/>
    <property type="match status" value="1"/>
</dbReference>
<evidence type="ECO:0000256" key="4">
    <source>
        <dbReference type="ARBA" id="ARBA00022679"/>
    </source>
</evidence>
<dbReference type="Gene3D" id="2.60.120.780">
    <property type="entry name" value="PINIT domain"/>
    <property type="match status" value="1"/>
</dbReference>
<keyword evidence="16" id="KW-1185">Reference proteome</keyword>
<dbReference type="OrthoDB" id="10263264at2759"/>
<dbReference type="GO" id="GO:0097240">
    <property type="term" value="P:chromosome attachment to the nuclear envelope"/>
    <property type="evidence" value="ECO:0007669"/>
    <property type="project" value="UniProtKB-ARBA"/>
</dbReference>
<comment type="subcellular location">
    <subcellularLocation>
        <location evidence="1">Nucleus</location>
    </subcellularLocation>
</comment>
<dbReference type="PANTHER" id="PTHR10782:SF94">
    <property type="entry name" value="SUPPRESSOR OF VARIEGATION 2-10, ISOFORM I"/>
    <property type="match status" value="1"/>
</dbReference>
<protein>
    <recommendedName>
        <fullName evidence="17">E3 SUMO-protein ligase PIAS3</fullName>
    </recommendedName>
</protein>
<dbReference type="CDD" id="cd16790">
    <property type="entry name" value="SP-RING_PIAS"/>
    <property type="match status" value="1"/>
</dbReference>